<name>A0AAW1UF45_9CUCU</name>
<dbReference type="PROSITE" id="PS51352">
    <property type="entry name" value="THIOREDOXIN_2"/>
    <property type="match status" value="1"/>
</dbReference>
<comment type="caution">
    <text evidence="4">The sequence shown here is derived from an EMBL/GenBank/DDBJ whole genome shotgun (WGS) entry which is preliminary data.</text>
</comment>
<proteinExistence type="inferred from homology"/>
<dbReference type="Pfam" id="PF00085">
    <property type="entry name" value="Thioredoxin"/>
    <property type="match status" value="1"/>
</dbReference>
<dbReference type="GO" id="GO:0006457">
    <property type="term" value="P:protein folding"/>
    <property type="evidence" value="ECO:0007669"/>
    <property type="project" value="TreeGrafter"/>
</dbReference>
<dbReference type="AlphaFoldDB" id="A0AAW1UF45"/>
<dbReference type="SUPFAM" id="SSF52833">
    <property type="entry name" value="Thioredoxin-like"/>
    <property type="match status" value="1"/>
</dbReference>
<dbReference type="InterPro" id="IPR051063">
    <property type="entry name" value="PDI"/>
</dbReference>
<evidence type="ECO:0000313" key="4">
    <source>
        <dbReference type="EMBL" id="KAK9879309.1"/>
    </source>
</evidence>
<protein>
    <recommendedName>
        <fullName evidence="3">Thioredoxin domain-containing protein</fullName>
    </recommendedName>
</protein>
<evidence type="ECO:0000256" key="1">
    <source>
        <dbReference type="ARBA" id="ARBA00006347"/>
    </source>
</evidence>
<dbReference type="Gene3D" id="3.40.30.10">
    <property type="entry name" value="Glutaredoxin"/>
    <property type="match status" value="1"/>
</dbReference>
<evidence type="ECO:0000256" key="2">
    <source>
        <dbReference type="ARBA" id="ARBA00022729"/>
    </source>
</evidence>
<sequence>MSVPQAQKEGPSKKLESNESIVIDLTNESFKDGISSEEPTLILFHTTWCAACNTFKPIFKEAAKELAEKNTLRFALFDCTDAEEKLEEYNVSYVPIMKLFKKGQYECDYKDAKDLASLIKFAEKHGTPLKK</sequence>
<dbReference type="EMBL" id="JARQZJ010000061">
    <property type="protein sequence ID" value="KAK9879309.1"/>
    <property type="molecule type" value="Genomic_DNA"/>
</dbReference>
<evidence type="ECO:0000313" key="5">
    <source>
        <dbReference type="Proteomes" id="UP001431783"/>
    </source>
</evidence>
<gene>
    <name evidence="4" type="ORF">WA026_004163</name>
</gene>
<dbReference type="PANTHER" id="PTHR45672:SF3">
    <property type="entry name" value="THIOREDOXIN DOMAIN-CONTAINING PROTEIN 5"/>
    <property type="match status" value="1"/>
</dbReference>
<dbReference type="GO" id="GO:0003756">
    <property type="term" value="F:protein disulfide isomerase activity"/>
    <property type="evidence" value="ECO:0007669"/>
    <property type="project" value="TreeGrafter"/>
</dbReference>
<keyword evidence="5" id="KW-1185">Reference proteome</keyword>
<organism evidence="4 5">
    <name type="scientific">Henosepilachna vigintioctopunctata</name>
    <dbReference type="NCBI Taxonomy" id="420089"/>
    <lineage>
        <taxon>Eukaryota</taxon>
        <taxon>Metazoa</taxon>
        <taxon>Ecdysozoa</taxon>
        <taxon>Arthropoda</taxon>
        <taxon>Hexapoda</taxon>
        <taxon>Insecta</taxon>
        <taxon>Pterygota</taxon>
        <taxon>Neoptera</taxon>
        <taxon>Endopterygota</taxon>
        <taxon>Coleoptera</taxon>
        <taxon>Polyphaga</taxon>
        <taxon>Cucujiformia</taxon>
        <taxon>Coccinelloidea</taxon>
        <taxon>Coccinellidae</taxon>
        <taxon>Epilachninae</taxon>
        <taxon>Epilachnini</taxon>
        <taxon>Henosepilachna</taxon>
    </lineage>
</organism>
<dbReference type="CDD" id="cd02961">
    <property type="entry name" value="PDI_a_family"/>
    <property type="match status" value="1"/>
</dbReference>
<dbReference type="PANTHER" id="PTHR45672">
    <property type="entry name" value="PROTEIN DISULFIDE-ISOMERASE C17H9.14C-RELATED"/>
    <property type="match status" value="1"/>
</dbReference>
<reference evidence="4 5" key="1">
    <citation type="submission" date="2023-03" db="EMBL/GenBank/DDBJ databases">
        <title>Genome insight into feeding habits of ladybird beetles.</title>
        <authorList>
            <person name="Li H.-S."/>
            <person name="Huang Y.-H."/>
            <person name="Pang H."/>
        </authorList>
    </citation>
    <scope>NUCLEOTIDE SEQUENCE [LARGE SCALE GENOMIC DNA]</scope>
    <source>
        <strain evidence="4">SYSU_2023b</strain>
        <tissue evidence="4">Whole body</tissue>
    </source>
</reference>
<accession>A0AAW1UF45</accession>
<dbReference type="InterPro" id="IPR036249">
    <property type="entry name" value="Thioredoxin-like_sf"/>
</dbReference>
<dbReference type="InterPro" id="IPR013766">
    <property type="entry name" value="Thioredoxin_domain"/>
</dbReference>
<feature type="domain" description="Thioredoxin" evidence="3">
    <location>
        <begin position="4"/>
        <end position="127"/>
    </location>
</feature>
<comment type="similarity">
    <text evidence="1">Belongs to the protein disulfide isomerase family.</text>
</comment>
<evidence type="ECO:0000259" key="3">
    <source>
        <dbReference type="PROSITE" id="PS51352"/>
    </source>
</evidence>
<keyword evidence="2" id="KW-0732">Signal</keyword>
<dbReference type="InterPro" id="IPR017937">
    <property type="entry name" value="Thioredoxin_CS"/>
</dbReference>
<dbReference type="Proteomes" id="UP001431783">
    <property type="component" value="Unassembled WGS sequence"/>
</dbReference>
<dbReference type="PROSITE" id="PS00194">
    <property type="entry name" value="THIOREDOXIN_1"/>
    <property type="match status" value="1"/>
</dbReference>
<dbReference type="GO" id="GO:0005783">
    <property type="term" value="C:endoplasmic reticulum"/>
    <property type="evidence" value="ECO:0007669"/>
    <property type="project" value="TreeGrafter"/>
</dbReference>